<feature type="domain" description="Tify" evidence="6">
    <location>
        <begin position="278"/>
        <end position="311"/>
    </location>
</feature>
<feature type="region of interest" description="Disordered" evidence="5">
    <location>
        <begin position="188"/>
        <end position="250"/>
    </location>
</feature>
<dbReference type="PANTHER" id="PTHR31413">
    <property type="entry name" value="AFP HOMOLOG 2"/>
    <property type="match status" value="1"/>
</dbReference>
<evidence type="ECO:0000256" key="3">
    <source>
        <dbReference type="ARBA" id="ARBA00023242"/>
    </source>
</evidence>
<protein>
    <recommendedName>
        <fullName evidence="4">Ninja-family protein</fullName>
    </recommendedName>
    <alternativeName>
        <fullName evidence="4">ABI-binding protein</fullName>
    </alternativeName>
</protein>
<comment type="similarity">
    <text evidence="2 4">Belongs to the Ninja family.</text>
</comment>
<comment type="caution">
    <text evidence="7">The sequence shown here is derived from an EMBL/GenBank/DDBJ whole genome shotgun (WGS) entry which is preliminary data.</text>
</comment>
<organism evidence="7 8">
    <name type="scientific">Dendrobium thyrsiflorum</name>
    <name type="common">Pinecone-like raceme dendrobium</name>
    <name type="synonym">Orchid</name>
    <dbReference type="NCBI Taxonomy" id="117978"/>
    <lineage>
        <taxon>Eukaryota</taxon>
        <taxon>Viridiplantae</taxon>
        <taxon>Streptophyta</taxon>
        <taxon>Embryophyta</taxon>
        <taxon>Tracheophyta</taxon>
        <taxon>Spermatophyta</taxon>
        <taxon>Magnoliopsida</taxon>
        <taxon>Liliopsida</taxon>
        <taxon>Asparagales</taxon>
        <taxon>Orchidaceae</taxon>
        <taxon>Epidendroideae</taxon>
        <taxon>Malaxideae</taxon>
        <taxon>Dendrobiinae</taxon>
        <taxon>Dendrobium</taxon>
    </lineage>
</organism>
<keyword evidence="3 4" id="KW-0539">Nucleus</keyword>
<feature type="compositionally biased region" description="Polar residues" evidence="5">
    <location>
        <begin position="214"/>
        <end position="228"/>
    </location>
</feature>
<feature type="compositionally biased region" description="Low complexity" evidence="5">
    <location>
        <begin position="201"/>
        <end position="213"/>
    </location>
</feature>
<dbReference type="AlphaFoldDB" id="A0ABD0VVE8"/>
<dbReference type="InterPro" id="IPR031307">
    <property type="entry name" value="Ninja_fam"/>
</dbReference>
<evidence type="ECO:0000313" key="8">
    <source>
        <dbReference type="Proteomes" id="UP001552299"/>
    </source>
</evidence>
<dbReference type="Pfam" id="PF16135">
    <property type="entry name" value="TDBD"/>
    <property type="match status" value="1"/>
</dbReference>
<keyword evidence="8" id="KW-1185">Reference proteome</keyword>
<dbReference type="PANTHER" id="PTHR31413:SF31">
    <property type="entry name" value="NINJA-FAMILY PROTEIN AFP3"/>
    <property type="match status" value="1"/>
</dbReference>
<evidence type="ECO:0000259" key="6">
    <source>
        <dbReference type="Pfam" id="PF16135"/>
    </source>
</evidence>
<dbReference type="InterPro" id="IPR032308">
    <property type="entry name" value="TDBD"/>
</dbReference>
<evidence type="ECO:0000256" key="2">
    <source>
        <dbReference type="ARBA" id="ARBA00006081"/>
    </source>
</evidence>
<dbReference type="Proteomes" id="UP001552299">
    <property type="component" value="Unassembled WGS sequence"/>
</dbReference>
<name>A0ABD0VVE8_DENTH</name>
<gene>
    <name evidence="7" type="ORF">M5K25_000359</name>
</gene>
<comment type="subcellular location">
    <subcellularLocation>
        <location evidence="1 4">Nucleus</location>
    </subcellularLocation>
</comment>
<accession>A0ABD0VVE8</accession>
<dbReference type="EMBL" id="JANQDX010000001">
    <property type="protein sequence ID" value="KAL0928475.1"/>
    <property type="molecule type" value="Genomic_DNA"/>
</dbReference>
<evidence type="ECO:0000256" key="1">
    <source>
        <dbReference type="ARBA" id="ARBA00004123"/>
    </source>
</evidence>
<dbReference type="GO" id="GO:0005634">
    <property type="term" value="C:nucleus"/>
    <property type="evidence" value="ECO:0007669"/>
    <property type="project" value="UniProtKB-SubCell"/>
</dbReference>
<evidence type="ECO:0000256" key="4">
    <source>
        <dbReference type="RuleBase" id="RU369029"/>
    </source>
</evidence>
<proteinExistence type="inferred from homology"/>
<evidence type="ECO:0000256" key="5">
    <source>
        <dbReference type="SAM" id="MobiDB-lite"/>
    </source>
</evidence>
<comment type="function">
    <text evidence="4">Acts as a negative regulator of abscisic acid (ABA) response.</text>
</comment>
<reference evidence="7 8" key="1">
    <citation type="journal article" date="2024" name="Plant Biotechnol. J.">
        <title>Dendrobium thyrsiflorum genome and its molecular insights into genes involved in important horticultural traits.</title>
        <authorList>
            <person name="Chen B."/>
            <person name="Wang J.Y."/>
            <person name="Zheng P.J."/>
            <person name="Li K.L."/>
            <person name="Liang Y.M."/>
            <person name="Chen X.F."/>
            <person name="Zhang C."/>
            <person name="Zhao X."/>
            <person name="He X."/>
            <person name="Zhang G.Q."/>
            <person name="Liu Z.J."/>
            <person name="Xu Q."/>
        </authorList>
    </citation>
    <scope>NUCLEOTIDE SEQUENCE [LARGE SCALE GENOMIC DNA]</scope>
    <source>
        <strain evidence="7">GZMU011</strain>
    </source>
</reference>
<sequence>MTLHHLPNTWRNVTIPKVPITFLQQRHVGKKLVFDLSGGEIAGMELDLTGRLEQRTAEPVSMDSPAVVEENGMDVRLELSLALSSGEVGSRKRVRESDEAVEGKKPKMEEGLVPYGLQFMPVILQAPNGYCYVSMMPCWVPSSVDVVENCAYEPRGNRSLVAEMDGVAAGDCQVEVAGRLSSQESSVSRTSVLQSLSAKGENSSSNESRSHSSGATTDNTSQISSFRNSKAGLKKPPTPTKGRKKPDLSRKFRALVSTQSTEGKKINGSLYQCCESEVRILCDCHGSFFSPADFVKHAGGPETQHPLKQITVALSS</sequence>
<evidence type="ECO:0000313" key="7">
    <source>
        <dbReference type="EMBL" id="KAL0928475.1"/>
    </source>
</evidence>